<protein>
    <submittedName>
        <fullName evidence="1">Uncharacterized protein</fullName>
    </submittedName>
</protein>
<gene>
    <name evidence="1" type="ORF">TSPGSL018_23131</name>
</gene>
<proteinExistence type="predicted"/>
<accession>A0A061QVP5</accession>
<sequence>EAPTLSDLCLPRVGGIPISPKLALQPPYPSSIDPLSNVPDNLLGIGG</sequence>
<reference evidence="1" key="1">
    <citation type="submission" date="2014-05" db="EMBL/GenBank/DDBJ databases">
        <title>The transcriptome of the halophilic microalga Tetraselmis sp. GSL018 isolated from the Great Salt Lake, Utah.</title>
        <authorList>
            <person name="Jinkerson R.E."/>
            <person name="D'Adamo S."/>
            <person name="Posewitz M.C."/>
        </authorList>
    </citation>
    <scope>NUCLEOTIDE SEQUENCE</scope>
    <source>
        <strain evidence="1">GSL018</strain>
    </source>
</reference>
<name>A0A061QVP5_9CHLO</name>
<organism evidence="1">
    <name type="scientific">Tetraselmis sp. GSL018</name>
    <dbReference type="NCBI Taxonomy" id="582737"/>
    <lineage>
        <taxon>Eukaryota</taxon>
        <taxon>Viridiplantae</taxon>
        <taxon>Chlorophyta</taxon>
        <taxon>core chlorophytes</taxon>
        <taxon>Chlorodendrophyceae</taxon>
        <taxon>Chlorodendrales</taxon>
        <taxon>Chlorodendraceae</taxon>
        <taxon>Tetraselmis</taxon>
    </lineage>
</organism>
<dbReference type="AlphaFoldDB" id="A0A061QVP5"/>
<evidence type="ECO:0000313" key="1">
    <source>
        <dbReference type="EMBL" id="JAC62525.1"/>
    </source>
</evidence>
<dbReference type="EMBL" id="GBEZ01024469">
    <property type="protein sequence ID" value="JAC62525.1"/>
    <property type="molecule type" value="Transcribed_RNA"/>
</dbReference>
<feature type="non-terminal residue" evidence="1">
    <location>
        <position position="1"/>
    </location>
</feature>